<reference evidence="9 10" key="1">
    <citation type="submission" date="2020-04" db="EMBL/GenBank/DDBJ databases">
        <authorList>
            <person name="De Canck E."/>
        </authorList>
    </citation>
    <scope>NUCLEOTIDE SEQUENCE [LARGE SCALE GENOMIC DNA]</scope>
    <source>
        <strain evidence="9 10">LMG 28138</strain>
    </source>
</reference>
<evidence type="ECO:0000256" key="1">
    <source>
        <dbReference type="ARBA" id="ARBA00004141"/>
    </source>
</evidence>
<feature type="transmembrane region" description="Helical" evidence="7">
    <location>
        <begin position="170"/>
        <end position="193"/>
    </location>
</feature>
<feature type="transmembrane region" description="Helical" evidence="7">
    <location>
        <begin position="409"/>
        <end position="432"/>
    </location>
</feature>
<evidence type="ECO:0000256" key="2">
    <source>
        <dbReference type="ARBA" id="ARBA00010992"/>
    </source>
</evidence>
<comment type="subcellular location">
    <subcellularLocation>
        <location evidence="1">Membrane</location>
        <topology evidence="1">Multi-pass membrane protein</topology>
    </subcellularLocation>
</comment>
<comment type="similarity">
    <text evidence="2">Belongs to the major facilitator superfamily. Sugar transporter (TC 2.A.1.1) family.</text>
</comment>
<keyword evidence="6 7" id="KW-0472">Membrane</keyword>
<dbReference type="AlphaFoldDB" id="A0A6S7BH46"/>
<feature type="transmembrane region" description="Helical" evidence="7">
    <location>
        <begin position="375"/>
        <end position="397"/>
    </location>
</feature>
<dbReference type="EMBL" id="CADIKM010000013">
    <property type="protein sequence ID" value="CAB3791016.1"/>
    <property type="molecule type" value="Genomic_DNA"/>
</dbReference>
<evidence type="ECO:0000259" key="8">
    <source>
        <dbReference type="PROSITE" id="PS50850"/>
    </source>
</evidence>
<dbReference type="RefSeq" id="WP_175105622.1">
    <property type="nucleotide sequence ID" value="NZ_CADIKM010000013.1"/>
</dbReference>
<evidence type="ECO:0000313" key="9">
    <source>
        <dbReference type="EMBL" id="CAB3791016.1"/>
    </source>
</evidence>
<feature type="transmembrane region" description="Helical" evidence="7">
    <location>
        <begin position="74"/>
        <end position="100"/>
    </location>
</feature>
<dbReference type="PANTHER" id="PTHR23511">
    <property type="entry name" value="SYNAPTIC VESICLE GLYCOPROTEIN 2"/>
    <property type="match status" value="1"/>
</dbReference>
<dbReference type="PROSITE" id="PS00217">
    <property type="entry name" value="SUGAR_TRANSPORT_2"/>
    <property type="match status" value="1"/>
</dbReference>
<dbReference type="PROSITE" id="PS50850">
    <property type="entry name" value="MFS"/>
    <property type="match status" value="1"/>
</dbReference>
<proteinExistence type="inferred from homology"/>
<dbReference type="InterPro" id="IPR020846">
    <property type="entry name" value="MFS_dom"/>
</dbReference>
<evidence type="ECO:0000256" key="3">
    <source>
        <dbReference type="ARBA" id="ARBA00022448"/>
    </source>
</evidence>
<organism evidence="9 10">
    <name type="scientific">Pararobbsia alpina</name>
    <dbReference type="NCBI Taxonomy" id="621374"/>
    <lineage>
        <taxon>Bacteria</taxon>
        <taxon>Pseudomonadati</taxon>
        <taxon>Pseudomonadota</taxon>
        <taxon>Betaproteobacteria</taxon>
        <taxon>Burkholderiales</taxon>
        <taxon>Burkholderiaceae</taxon>
        <taxon>Pararobbsia</taxon>
    </lineage>
</organism>
<keyword evidence="4 7" id="KW-0812">Transmembrane</keyword>
<dbReference type="GO" id="GO:0016020">
    <property type="term" value="C:membrane"/>
    <property type="evidence" value="ECO:0007669"/>
    <property type="project" value="UniProtKB-SubCell"/>
</dbReference>
<feature type="transmembrane region" description="Helical" evidence="7">
    <location>
        <begin position="288"/>
        <end position="307"/>
    </location>
</feature>
<feature type="transmembrane region" description="Helical" evidence="7">
    <location>
        <begin position="352"/>
        <end position="369"/>
    </location>
</feature>
<name>A0A6S7BH46_9BURK</name>
<dbReference type="SUPFAM" id="SSF103473">
    <property type="entry name" value="MFS general substrate transporter"/>
    <property type="match status" value="1"/>
</dbReference>
<feature type="transmembrane region" description="Helical" evidence="7">
    <location>
        <begin position="205"/>
        <end position="221"/>
    </location>
</feature>
<dbReference type="InterPro" id="IPR005829">
    <property type="entry name" value="Sugar_transporter_CS"/>
</dbReference>
<dbReference type="GO" id="GO:0022857">
    <property type="term" value="F:transmembrane transporter activity"/>
    <property type="evidence" value="ECO:0007669"/>
    <property type="project" value="InterPro"/>
</dbReference>
<feature type="transmembrane region" description="Helical" evidence="7">
    <location>
        <begin position="438"/>
        <end position="459"/>
    </location>
</feature>
<sequence>MAALPTHMPARAAAPGGTTAAISARLDRLPATRSIWTLVAILALGGWFEFYDLFFTAYVGPGLVKSGIYATTTASFFGFSGLGGFVAASFAGLFIGTLVFSSLADRLGRKSVFTFSLLWYSIATVIMASQSTAGSINLWRLIAGIGIGVELVTIDTYTSELVPKHLRGRAFAVLHGIQFSAVPVCAFFAWWLLPLKPFGLEGWRWVIWIGALGALLVWVIRRRLPESPRWLAQQGRVEEADLALSRLEQRVKAEFGRPLPTPMDTVEPPVVKASYREIWLPPYRRRTIMLMVFNTFQSIGYYGFAAWVPTLLIAKGVTIMHSLLYSFVIAISNPVGPFLAIRVADKIERKTLIVLSALGIAVFGTLFAFQTSPAALMTLGVLITVSSALLSVGYHAYQSELFPTRVRARAVGLVYSMSRISAMFSGFLIAFALRHLGIFGVFGLIGLAMAIVMGSIGFFGPRTNGLNLDEISH</sequence>
<feature type="domain" description="Major facilitator superfamily (MFS) profile" evidence="8">
    <location>
        <begin position="38"/>
        <end position="464"/>
    </location>
</feature>
<dbReference type="Pfam" id="PF00083">
    <property type="entry name" value="Sugar_tr"/>
    <property type="match status" value="1"/>
</dbReference>
<dbReference type="Gene3D" id="1.20.1250.20">
    <property type="entry name" value="MFS general substrate transporter like domains"/>
    <property type="match status" value="1"/>
</dbReference>
<keyword evidence="5 7" id="KW-1133">Transmembrane helix</keyword>
<gene>
    <name evidence="9" type="primary">ydjE</name>
    <name evidence="9" type="ORF">LMG28138_03090</name>
</gene>
<dbReference type="InterPro" id="IPR005828">
    <property type="entry name" value="MFS_sugar_transport-like"/>
</dbReference>
<feature type="transmembrane region" description="Helical" evidence="7">
    <location>
        <begin position="35"/>
        <end position="54"/>
    </location>
</feature>
<keyword evidence="10" id="KW-1185">Reference proteome</keyword>
<keyword evidence="3" id="KW-0813">Transport</keyword>
<protein>
    <submittedName>
        <fullName evidence="9">Inner membrane metabolite transport protein YdjE</fullName>
    </submittedName>
</protein>
<accession>A0A6S7BH46</accession>
<evidence type="ECO:0000256" key="5">
    <source>
        <dbReference type="ARBA" id="ARBA00022989"/>
    </source>
</evidence>
<dbReference type="PANTHER" id="PTHR23511:SF34">
    <property type="entry name" value="SYNAPTIC VESICLE GLYCOPROTEIN 2"/>
    <property type="match status" value="1"/>
</dbReference>
<evidence type="ECO:0000256" key="4">
    <source>
        <dbReference type="ARBA" id="ARBA00022692"/>
    </source>
</evidence>
<feature type="transmembrane region" description="Helical" evidence="7">
    <location>
        <begin position="138"/>
        <end position="158"/>
    </location>
</feature>
<dbReference type="InterPro" id="IPR036259">
    <property type="entry name" value="MFS_trans_sf"/>
</dbReference>
<dbReference type="CDD" id="cd17316">
    <property type="entry name" value="MFS_SV2_like"/>
    <property type="match status" value="1"/>
</dbReference>
<feature type="transmembrane region" description="Helical" evidence="7">
    <location>
        <begin position="319"/>
        <end position="340"/>
    </location>
</feature>
<evidence type="ECO:0000256" key="6">
    <source>
        <dbReference type="ARBA" id="ARBA00023136"/>
    </source>
</evidence>
<evidence type="ECO:0000313" key="10">
    <source>
        <dbReference type="Proteomes" id="UP000494115"/>
    </source>
</evidence>
<evidence type="ECO:0000256" key="7">
    <source>
        <dbReference type="SAM" id="Phobius"/>
    </source>
</evidence>
<feature type="transmembrane region" description="Helical" evidence="7">
    <location>
        <begin position="112"/>
        <end position="132"/>
    </location>
</feature>
<dbReference type="Proteomes" id="UP000494115">
    <property type="component" value="Unassembled WGS sequence"/>
</dbReference>